<reference evidence="1" key="1">
    <citation type="journal article" date="2021" name="Front. Microbiol.">
        <title>Comprehensive Comparative Genomics and Phenotyping of Methylobacterium Species.</title>
        <authorList>
            <person name="Alessa O."/>
            <person name="Ogura Y."/>
            <person name="Fujitani Y."/>
            <person name="Takami H."/>
            <person name="Hayashi T."/>
            <person name="Sahin N."/>
            <person name="Tani A."/>
        </authorList>
    </citation>
    <scope>NUCLEOTIDE SEQUENCE</scope>
    <source>
        <strain evidence="1">DSM 19015</strain>
    </source>
</reference>
<organism evidence="1 2">
    <name type="scientific">Methylobacterium iners</name>
    <dbReference type="NCBI Taxonomy" id="418707"/>
    <lineage>
        <taxon>Bacteria</taxon>
        <taxon>Pseudomonadati</taxon>
        <taxon>Pseudomonadota</taxon>
        <taxon>Alphaproteobacteria</taxon>
        <taxon>Hyphomicrobiales</taxon>
        <taxon>Methylobacteriaceae</taxon>
        <taxon>Methylobacterium</taxon>
    </lineage>
</organism>
<dbReference type="InterPro" id="IPR038293">
    <property type="entry name" value="ATPase_inh_sub_z_sf"/>
</dbReference>
<reference evidence="1" key="2">
    <citation type="submission" date="2021-08" db="EMBL/GenBank/DDBJ databases">
        <authorList>
            <person name="Tani A."/>
            <person name="Ola A."/>
            <person name="Ogura Y."/>
            <person name="Katsura K."/>
            <person name="Hayashi T."/>
        </authorList>
    </citation>
    <scope>NUCLEOTIDE SEQUENCE</scope>
    <source>
        <strain evidence="1">DSM 19015</strain>
    </source>
</reference>
<evidence type="ECO:0000313" key="2">
    <source>
        <dbReference type="Proteomes" id="UP001055125"/>
    </source>
</evidence>
<gene>
    <name evidence="1" type="ORF">OCOJLMKI_4545</name>
</gene>
<protein>
    <submittedName>
        <fullName evidence="1">Uncharacterized protein</fullName>
    </submittedName>
</protein>
<dbReference type="EMBL" id="BPQP01000088">
    <property type="protein sequence ID" value="GJD97316.1"/>
    <property type="molecule type" value="Genomic_DNA"/>
</dbReference>
<evidence type="ECO:0000313" key="1">
    <source>
        <dbReference type="EMBL" id="GJD97316.1"/>
    </source>
</evidence>
<dbReference type="InterPro" id="IPR009945">
    <property type="entry name" value="ATPase_inh_sub_z"/>
</dbReference>
<dbReference type="RefSeq" id="WP_238246392.1">
    <property type="nucleotide sequence ID" value="NZ_BPQP01000088.1"/>
</dbReference>
<accession>A0ABQ4S2R3</accession>
<dbReference type="Proteomes" id="UP001055125">
    <property type="component" value="Unassembled WGS sequence"/>
</dbReference>
<name>A0ABQ4S2R3_9HYPH</name>
<proteinExistence type="predicted"/>
<sequence length="117" mass="12915">MSKLFEERERAAEMLFVRAEEARFMMHCQGVRSLAAYAARKLRIDEQGATAYAHELLSAAVQGTKDEDLIERVRADLAAGGVIVEPGSLRRELNRSTAQGVYVVGPAEPREGAQVRI</sequence>
<dbReference type="Gene3D" id="1.10.790.20">
    <property type="entry name" value="Domain of unknown function DUF1476"/>
    <property type="match status" value="1"/>
</dbReference>
<dbReference type="Pfam" id="PF07345">
    <property type="entry name" value="ATPaseInh_sub_z"/>
    <property type="match status" value="1"/>
</dbReference>
<keyword evidence="2" id="KW-1185">Reference proteome</keyword>
<comment type="caution">
    <text evidence="1">The sequence shown here is derived from an EMBL/GenBank/DDBJ whole genome shotgun (WGS) entry which is preliminary data.</text>
</comment>